<dbReference type="EMBL" id="CACVBM020001496">
    <property type="protein sequence ID" value="CAA7052324.1"/>
    <property type="molecule type" value="Genomic_DNA"/>
</dbReference>
<evidence type="ECO:0000313" key="2">
    <source>
        <dbReference type="EMBL" id="CAA7060199.1"/>
    </source>
</evidence>
<accession>A0A6D2LGC1</accession>
<name>A0A6D2LGC1_9BRAS</name>
<organism evidence="2 3">
    <name type="scientific">Microthlaspi erraticum</name>
    <dbReference type="NCBI Taxonomy" id="1685480"/>
    <lineage>
        <taxon>Eukaryota</taxon>
        <taxon>Viridiplantae</taxon>
        <taxon>Streptophyta</taxon>
        <taxon>Embryophyta</taxon>
        <taxon>Tracheophyta</taxon>
        <taxon>Spermatophyta</taxon>
        <taxon>Magnoliopsida</taxon>
        <taxon>eudicotyledons</taxon>
        <taxon>Gunneridae</taxon>
        <taxon>Pentapetalae</taxon>
        <taxon>rosids</taxon>
        <taxon>malvids</taxon>
        <taxon>Brassicales</taxon>
        <taxon>Brassicaceae</taxon>
        <taxon>Coluteocarpeae</taxon>
        <taxon>Microthlaspi</taxon>
    </lineage>
</organism>
<sequence length="92" mass="9986">MNLPFGSGENMFCAYEQQESQPSSAAISPDELYKFVVASSVPRCNHHHLPWQVKIKLVDQVLTNGVKSYPDELFGLAAAKAAGMTCIVTKSG</sequence>
<proteinExistence type="predicted"/>
<evidence type="ECO:0000313" key="1">
    <source>
        <dbReference type="EMBL" id="CAA7052324.1"/>
    </source>
</evidence>
<dbReference type="AlphaFoldDB" id="A0A6D2LGC1"/>
<dbReference type="OrthoDB" id="26384at2759"/>
<dbReference type="Proteomes" id="UP000467841">
    <property type="component" value="Unassembled WGS sequence"/>
</dbReference>
<evidence type="ECO:0000313" key="3">
    <source>
        <dbReference type="Proteomes" id="UP000467841"/>
    </source>
</evidence>
<dbReference type="EMBL" id="CACVBM020001826">
    <property type="protein sequence ID" value="CAA7060199.1"/>
    <property type="molecule type" value="Genomic_DNA"/>
</dbReference>
<reference evidence="2 3" key="1">
    <citation type="submission" date="2020-01" db="EMBL/GenBank/DDBJ databases">
        <authorList>
            <person name="Mishra B."/>
        </authorList>
    </citation>
    <scope>NUCLEOTIDE SEQUENCE [LARGE SCALE GENOMIC DNA]</scope>
</reference>
<gene>
    <name evidence="1" type="ORF">MERR_LOCUS39559</name>
    <name evidence="2" type="ORF">MERR_LOCUS47435</name>
</gene>
<protein>
    <submittedName>
        <fullName evidence="2">Uncharacterized protein</fullName>
    </submittedName>
</protein>
<keyword evidence="3" id="KW-1185">Reference proteome</keyword>